<sequence>MTDPLPDSGTTLIVGPSNAGKTRRTAAALDAWLDREGPEGVVVFEFAPELERNGRILGGRLDRFTTVPGTVWHGIVDAHAPRTTGESASEAADLAADNARRAVSVFDAAPADPRAVFVNDATIPFQRPAADPDRLLDYCDDAAVAVLNALAGDALAGDDSVSRAERETLAALRRRADRVIELDGGET</sequence>
<dbReference type="AlphaFoldDB" id="A0ABD6CUQ1"/>
<organism evidence="2 3">
    <name type="scientific">Haloplanus ruber</name>
    <dbReference type="NCBI Taxonomy" id="869892"/>
    <lineage>
        <taxon>Archaea</taxon>
        <taxon>Methanobacteriati</taxon>
        <taxon>Methanobacteriota</taxon>
        <taxon>Stenosarchaea group</taxon>
        <taxon>Halobacteria</taxon>
        <taxon>Halobacteriales</taxon>
        <taxon>Haloferacaceae</taxon>
        <taxon>Haloplanus</taxon>
    </lineage>
</organism>
<keyword evidence="3" id="KW-1185">Reference proteome</keyword>
<dbReference type="EMBL" id="JBHUDL010000003">
    <property type="protein sequence ID" value="MFD1632178.1"/>
    <property type="molecule type" value="Genomic_DNA"/>
</dbReference>
<protein>
    <recommendedName>
        <fullName evidence="4">ATP-binding protein</fullName>
    </recommendedName>
</protein>
<gene>
    <name evidence="2" type="ORF">ACFSBJ_00240</name>
</gene>
<dbReference type="Proteomes" id="UP001597075">
    <property type="component" value="Unassembled WGS sequence"/>
</dbReference>
<proteinExistence type="predicted"/>
<evidence type="ECO:0000256" key="1">
    <source>
        <dbReference type="SAM" id="MobiDB-lite"/>
    </source>
</evidence>
<evidence type="ECO:0000313" key="2">
    <source>
        <dbReference type="EMBL" id="MFD1632178.1"/>
    </source>
</evidence>
<reference evidence="2 3" key="1">
    <citation type="journal article" date="2019" name="Int. J. Syst. Evol. Microbiol.">
        <title>The Global Catalogue of Microorganisms (GCM) 10K type strain sequencing project: providing services to taxonomists for standard genome sequencing and annotation.</title>
        <authorList>
            <consortium name="The Broad Institute Genomics Platform"/>
            <consortium name="The Broad Institute Genome Sequencing Center for Infectious Disease"/>
            <person name="Wu L."/>
            <person name="Ma J."/>
        </authorList>
    </citation>
    <scope>NUCLEOTIDE SEQUENCE [LARGE SCALE GENOMIC DNA]</scope>
    <source>
        <strain evidence="2 3">CGMCC 1.10594</strain>
    </source>
</reference>
<evidence type="ECO:0000313" key="3">
    <source>
        <dbReference type="Proteomes" id="UP001597075"/>
    </source>
</evidence>
<dbReference type="RefSeq" id="WP_256406978.1">
    <property type="nucleotide sequence ID" value="NZ_CP187151.1"/>
</dbReference>
<feature type="region of interest" description="Disordered" evidence="1">
    <location>
        <begin position="1"/>
        <end position="20"/>
    </location>
</feature>
<comment type="caution">
    <text evidence="2">The sequence shown here is derived from an EMBL/GenBank/DDBJ whole genome shotgun (WGS) entry which is preliminary data.</text>
</comment>
<evidence type="ECO:0008006" key="4">
    <source>
        <dbReference type="Google" id="ProtNLM"/>
    </source>
</evidence>
<name>A0ABD6CUQ1_9EURY</name>
<accession>A0ABD6CUQ1</accession>